<dbReference type="FunFam" id="3.30.1490.100:FF:000004">
    <property type="entry name" value="DNA polymerase IV"/>
    <property type="match status" value="1"/>
</dbReference>
<gene>
    <name evidence="14" type="ORF">EAH_00010210</name>
</gene>
<dbReference type="Gene3D" id="3.30.70.270">
    <property type="match status" value="1"/>
</dbReference>
<keyword evidence="7" id="KW-0227">DNA damage</keyword>
<organism evidence="14 15">
    <name type="scientific">Eimeria acervulina</name>
    <name type="common">Coccidian parasite</name>
    <dbReference type="NCBI Taxonomy" id="5801"/>
    <lineage>
        <taxon>Eukaryota</taxon>
        <taxon>Sar</taxon>
        <taxon>Alveolata</taxon>
        <taxon>Apicomplexa</taxon>
        <taxon>Conoidasida</taxon>
        <taxon>Coccidia</taxon>
        <taxon>Eucoccidiorida</taxon>
        <taxon>Eimeriorina</taxon>
        <taxon>Eimeriidae</taxon>
        <taxon>Eimeria</taxon>
    </lineage>
</organism>
<dbReference type="GO" id="GO:0006260">
    <property type="term" value="P:DNA replication"/>
    <property type="evidence" value="ECO:0007669"/>
    <property type="project" value="UniProtKB-KW"/>
</dbReference>
<keyword evidence="3" id="KW-0808">Transferase</keyword>
<accession>U6GGC9</accession>
<sequence>MDDPPAHKDSTKYSCAVSSTEAAGSEAVVAPAGDAQALCPTSSYRSSPVGHTPSPFGGRVSSAERPQELQGFQSHGGPRGEAERRQEQQAPKGPCVEKLSMCAPFGSNGLERRDEDCVADGDGGGCVRTPEDFPCAAETDIETACRETFVFANAKAGMDMTEEEKAKIAAKIFELSKNSPFFLNEMRKKKQMEEQLAVLRRRVQLFTSCGGCAEASAAARRVLQLLQQQQQRESGHVYVHLDMDMFFCAVEMRDDPSLRSQPMAVGSLSMLSTANYAARRFGVRSGMPGFIAKQLCPSLAIVRPNFRKYRATGETIRYVLQAYDPSLSLHSLDEASLDVTDCLNKRFPRTDAEALSVPPTSTPGNTEEMPAEAAAAATTVTDRVAALVSEIRAAVTAATGLSCSAGAASSRMVAKIASDMNKPNGQKIVEATGASAEAAGAATAAFLQPLNVRKVPGIGKHREKMLSAFDIRTCGELLQQAPLLLHLLPRITAVHLIRMALGVDGLPPELQQQHQQQHHQQSISSEETFSATNELPVLRRVVEQLAAAVAKQLKELRQEGDHVTLKVKFADFSLRTISHRLAQHTDDAAAIATAAQGLLQSVMREQLLKKQTNSNNSSGSSNSKSSLRGMPTWVRLLGVRLSGFRQAKAGSIGLRRLDEFFSQQPQSQQPKLAAATGADAGLNRIKEDWRVGFEELDDLLAVLSQHQHETATAQTAVPAEQEPAAYPAHAGFAAAATSPAKKFPAKAATAAAVVSPTWRAKDAPEEETTVAPDTTGTIAGETAPLGVVAAKEATTPSGDGLVKTAPAQGAAQQQQESKSVRANSSSSSTQRQEIKELQLNVTPLHPQQQRRRLPSPPIHEQLMKQKRQKGRQQPHLLELLRRPSKRRKHNRIGLEQSQKRSQGQLERDTVVVEVVSD</sequence>
<dbReference type="PANTHER" id="PTHR11076:SF33">
    <property type="entry name" value="DNA POLYMERASE KAPPA"/>
    <property type="match status" value="1"/>
</dbReference>
<evidence type="ECO:0000313" key="14">
    <source>
        <dbReference type="EMBL" id="CDI79230.1"/>
    </source>
</evidence>
<feature type="region of interest" description="Disordered" evidence="12">
    <location>
        <begin position="38"/>
        <end position="93"/>
    </location>
</feature>
<evidence type="ECO:0000256" key="11">
    <source>
        <dbReference type="ARBA" id="ARBA00049244"/>
    </source>
</evidence>
<dbReference type="EC" id="2.7.7.7" evidence="1"/>
<dbReference type="SUPFAM" id="SSF56672">
    <property type="entry name" value="DNA/RNA polymerases"/>
    <property type="match status" value="1"/>
</dbReference>
<dbReference type="InterPro" id="IPR043502">
    <property type="entry name" value="DNA/RNA_pol_sf"/>
</dbReference>
<reference evidence="14" key="1">
    <citation type="submission" date="2013-10" db="EMBL/GenBank/DDBJ databases">
        <title>Genomic analysis of the causative agents of coccidiosis in chickens.</title>
        <authorList>
            <person name="Reid A.J."/>
            <person name="Blake D."/>
            <person name="Billington K."/>
            <person name="Browne H."/>
            <person name="Dunn M."/>
            <person name="Hung S."/>
            <person name="Kawahara F."/>
            <person name="Miranda-Saavedra D."/>
            <person name="Mourier T."/>
            <person name="Nagra H."/>
            <person name="Otto T.D."/>
            <person name="Rawlings N."/>
            <person name="Sanchez A."/>
            <person name="Sanders M."/>
            <person name="Subramaniam C."/>
            <person name="Tay Y."/>
            <person name="Dear P."/>
            <person name="Doerig C."/>
            <person name="Gruber A."/>
            <person name="Parkinson J."/>
            <person name="Shirley M."/>
            <person name="Wan K.L."/>
            <person name="Berriman M."/>
            <person name="Tomley F."/>
            <person name="Pain A."/>
        </authorList>
    </citation>
    <scope>NUCLEOTIDE SEQUENCE</scope>
    <source>
        <strain evidence="14">Houghton</strain>
    </source>
</reference>
<evidence type="ECO:0000256" key="10">
    <source>
        <dbReference type="ARBA" id="ARBA00023204"/>
    </source>
</evidence>
<keyword evidence="6" id="KW-0479">Metal-binding</keyword>
<evidence type="ECO:0000256" key="7">
    <source>
        <dbReference type="ARBA" id="ARBA00022763"/>
    </source>
</evidence>
<dbReference type="OMA" id="MFFCAVE"/>
<dbReference type="InterPro" id="IPR050116">
    <property type="entry name" value="DNA_polymerase-Y"/>
</dbReference>
<dbReference type="GO" id="GO:0005634">
    <property type="term" value="C:nucleus"/>
    <property type="evidence" value="ECO:0007669"/>
    <property type="project" value="TreeGrafter"/>
</dbReference>
<dbReference type="GO" id="GO:0006281">
    <property type="term" value="P:DNA repair"/>
    <property type="evidence" value="ECO:0007669"/>
    <property type="project" value="UniProtKB-KW"/>
</dbReference>
<feature type="region of interest" description="Disordered" evidence="12">
    <location>
        <begin position="509"/>
        <end position="528"/>
    </location>
</feature>
<evidence type="ECO:0000256" key="6">
    <source>
        <dbReference type="ARBA" id="ARBA00022723"/>
    </source>
</evidence>
<feature type="region of interest" description="Disordered" evidence="12">
    <location>
        <begin position="796"/>
        <end position="833"/>
    </location>
</feature>
<keyword evidence="8" id="KW-0460">Magnesium</keyword>
<evidence type="ECO:0000256" key="9">
    <source>
        <dbReference type="ARBA" id="ARBA00022932"/>
    </source>
</evidence>
<dbReference type="InterPro" id="IPR001126">
    <property type="entry name" value="UmuC"/>
</dbReference>
<dbReference type="EMBL" id="HG670992">
    <property type="protein sequence ID" value="CDI79230.1"/>
    <property type="molecule type" value="Genomic_DNA"/>
</dbReference>
<comment type="catalytic activity">
    <reaction evidence="11">
        <text>DNA(n) + a 2'-deoxyribonucleoside 5'-triphosphate = DNA(n+1) + diphosphate</text>
        <dbReference type="Rhea" id="RHEA:22508"/>
        <dbReference type="Rhea" id="RHEA-COMP:17339"/>
        <dbReference type="Rhea" id="RHEA-COMP:17340"/>
        <dbReference type="ChEBI" id="CHEBI:33019"/>
        <dbReference type="ChEBI" id="CHEBI:61560"/>
        <dbReference type="ChEBI" id="CHEBI:173112"/>
        <dbReference type="EC" id="2.7.7.7"/>
    </reaction>
</comment>
<evidence type="ECO:0000313" key="15">
    <source>
        <dbReference type="Proteomes" id="UP000018050"/>
    </source>
</evidence>
<evidence type="ECO:0000256" key="1">
    <source>
        <dbReference type="ARBA" id="ARBA00012417"/>
    </source>
</evidence>
<dbReference type="InterPro" id="IPR043128">
    <property type="entry name" value="Rev_trsase/Diguanyl_cyclase"/>
</dbReference>
<protein>
    <recommendedName>
        <fullName evidence="2">DNA polymerase kappa</fullName>
        <ecNumber evidence="1">2.7.7.7</ecNumber>
    </recommendedName>
</protein>
<feature type="region of interest" description="Disordered" evidence="12">
    <location>
        <begin position="757"/>
        <end position="779"/>
    </location>
</feature>
<dbReference type="Gene3D" id="1.10.150.810">
    <property type="match status" value="2"/>
</dbReference>
<dbReference type="VEuPathDB" id="ToxoDB:EAH_00010210"/>
<keyword evidence="15" id="KW-1185">Reference proteome</keyword>
<dbReference type="GeneID" id="25269091"/>
<dbReference type="GO" id="GO:0042276">
    <property type="term" value="P:error-prone translesion synthesis"/>
    <property type="evidence" value="ECO:0007669"/>
    <property type="project" value="TreeGrafter"/>
</dbReference>
<dbReference type="InterPro" id="IPR022880">
    <property type="entry name" value="DNApol_IV"/>
</dbReference>
<feature type="compositionally biased region" description="Basic residues" evidence="12">
    <location>
        <begin position="882"/>
        <end position="891"/>
    </location>
</feature>
<feature type="region of interest" description="Disordered" evidence="12">
    <location>
        <begin position="862"/>
        <end position="917"/>
    </location>
</feature>
<dbReference type="Pfam" id="PF11799">
    <property type="entry name" value="IMS_C"/>
    <property type="match status" value="1"/>
</dbReference>
<name>U6GGC9_EIMAC</name>
<keyword evidence="9" id="KW-0239">DNA-directed DNA polymerase</keyword>
<keyword evidence="4" id="KW-0548">Nucleotidyltransferase</keyword>
<proteinExistence type="predicted"/>
<evidence type="ECO:0000259" key="13">
    <source>
        <dbReference type="PROSITE" id="PS50173"/>
    </source>
</evidence>
<keyword evidence="5" id="KW-0235">DNA replication</keyword>
<dbReference type="CDD" id="cd03586">
    <property type="entry name" value="PolY_Pol_IV_kappa"/>
    <property type="match status" value="1"/>
</dbReference>
<evidence type="ECO:0000256" key="4">
    <source>
        <dbReference type="ARBA" id="ARBA00022695"/>
    </source>
</evidence>
<evidence type="ECO:0000256" key="5">
    <source>
        <dbReference type="ARBA" id="ARBA00022705"/>
    </source>
</evidence>
<evidence type="ECO:0000256" key="12">
    <source>
        <dbReference type="SAM" id="MobiDB-lite"/>
    </source>
</evidence>
<feature type="compositionally biased region" description="Low complexity" evidence="12">
    <location>
        <begin position="511"/>
        <end position="521"/>
    </location>
</feature>
<evidence type="ECO:0000256" key="3">
    <source>
        <dbReference type="ARBA" id="ARBA00022679"/>
    </source>
</evidence>
<dbReference type="Proteomes" id="UP000018050">
    <property type="component" value="Unassembled WGS sequence"/>
</dbReference>
<evidence type="ECO:0000256" key="8">
    <source>
        <dbReference type="ARBA" id="ARBA00022842"/>
    </source>
</evidence>
<feature type="compositionally biased region" description="Low complexity" evidence="12">
    <location>
        <begin position="805"/>
        <end position="828"/>
    </location>
</feature>
<dbReference type="PROSITE" id="PS50173">
    <property type="entry name" value="UMUC"/>
    <property type="match status" value="1"/>
</dbReference>
<dbReference type="GO" id="GO:0046872">
    <property type="term" value="F:metal ion binding"/>
    <property type="evidence" value="ECO:0007669"/>
    <property type="project" value="UniProtKB-KW"/>
</dbReference>
<evidence type="ECO:0000256" key="2">
    <source>
        <dbReference type="ARBA" id="ARBA00016178"/>
    </source>
</evidence>
<dbReference type="SUPFAM" id="SSF100879">
    <property type="entry name" value="Lesion bypass DNA polymerase (Y-family), little finger domain"/>
    <property type="match status" value="1"/>
</dbReference>
<dbReference type="InterPro" id="IPR017961">
    <property type="entry name" value="DNA_pol_Y-fam_little_finger"/>
</dbReference>
<feature type="compositionally biased region" description="Polar residues" evidence="12">
    <location>
        <begin position="895"/>
        <end position="904"/>
    </location>
</feature>
<feature type="compositionally biased region" description="Basic and acidic residues" evidence="12">
    <location>
        <begin position="78"/>
        <end position="87"/>
    </location>
</feature>
<keyword evidence="10" id="KW-0234">DNA repair</keyword>
<dbReference type="OrthoDB" id="1747274at2759"/>
<dbReference type="InterPro" id="IPR036775">
    <property type="entry name" value="DNA_pol_Y-fam_lit_finger_sf"/>
</dbReference>
<reference evidence="14" key="2">
    <citation type="submission" date="2013-10" db="EMBL/GenBank/DDBJ databases">
        <authorList>
            <person name="Aslett M."/>
        </authorList>
    </citation>
    <scope>NUCLEOTIDE SEQUENCE</scope>
    <source>
        <strain evidence="14">Houghton</strain>
    </source>
</reference>
<dbReference type="GO" id="GO:0003684">
    <property type="term" value="F:damaged DNA binding"/>
    <property type="evidence" value="ECO:0007669"/>
    <property type="project" value="InterPro"/>
</dbReference>
<dbReference type="AlphaFoldDB" id="U6GGC9"/>
<dbReference type="PANTHER" id="PTHR11076">
    <property type="entry name" value="DNA REPAIR POLYMERASE UMUC / TRANSFERASE FAMILY MEMBER"/>
    <property type="match status" value="1"/>
</dbReference>
<dbReference type="GO" id="GO:0003887">
    <property type="term" value="F:DNA-directed DNA polymerase activity"/>
    <property type="evidence" value="ECO:0007669"/>
    <property type="project" value="UniProtKB-KW"/>
</dbReference>
<dbReference type="RefSeq" id="XP_013250616.1">
    <property type="nucleotide sequence ID" value="XM_013395162.1"/>
</dbReference>
<feature type="domain" description="UmuC" evidence="13">
    <location>
        <begin position="238"/>
        <end position="459"/>
    </location>
</feature>
<dbReference type="Pfam" id="PF00817">
    <property type="entry name" value="IMS"/>
    <property type="match status" value="1"/>
</dbReference>
<dbReference type="Gene3D" id="3.30.1490.100">
    <property type="entry name" value="DNA polymerase, Y-family, little finger domain"/>
    <property type="match status" value="1"/>
</dbReference>
<dbReference type="Gene3D" id="3.40.1170.60">
    <property type="match status" value="1"/>
</dbReference>